<dbReference type="Proteomes" id="UP001165080">
    <property type="component" value="Unassembled WGS sequence"/>
</dbReference>
<evidence type="ECO:0000313" key="9">
    <source>
        <dbReference type="EMBL" id="GLC58180.1"/>
    </source>
</evidence>
<comment type="subcellular location">
    <subcellularLocation>
        <location evidence="1">Plastid</location>
        <location evidence="1">Chloroplast</location>
    </subcellularLocation>
</comment>
<dbReference type="GO" id="GO:0005829">
    <property type="term" value="C:cytosol"/>
    <property type="evidence" value="ECO:0007669"/>
    <property type="project" value="TreeGrafter"/>
</dbReference>
<keyword evidence="10" id="KW-1185">Reference proteome</keyword>
<keyword evidence="7" id="KW-0413">Isomerase</keyword>
<dbReference type="EC" id="5.1.1.7" evidence="4"/>
<dbReference type="SUPFAM" id="SSF54506">
    <property type="entry name" value="Diaminopimelate epimerase-like"/>
    <property type="match status" value="1"/>
</dbReference>
<comment type="pathway">
    <text evidence="2">Amino-acid biosynthesis; L-lysine biosynthesis via DAP pathway; DL-2,6-diaminopimelate from LL-2,6-diaminopimelate: step 1/1.</text>
</comment>
<dbReference type="AlphaFoldDB" id="A0A9W6BUF0"/>
<dbReference type="HAMAP" id="MF_00197">
    <property type="entry name" value="DAP_epimerase"/>
    <property type="match status" value="1"/>
</dbReference>
<sequence>MSLPMLNKHGRVGTAFRPAVVGKAPRSTVRVMASASPLTFSKYQGLGNDFILIDNRHSSNPVVTPEQAVKICDRNFGVGGDGVIFALPPVGDTDLTMRIFNSDGSEPEMCGNGIRCLAKFVADVDKAAPRKYKIHTLAGLIQPELLADGQVRVDMGEPILEGRKVPTTLAPTQGSTVVQQDLVVDGKTYKVTCVSMGNPHAIIYSCDGKTIKIDELDKELAALGPKFERNAVFPARTNTEFVEVIDRSHVRMVVWERGAGRTLACGTGACALVVAGILEGRVDRDKTCQVDLPGGPLQIEWSTADNHIYMTGPAELVFSGSVRA</sequence>
<evidence type="ECO:0000256" key="5">
    <source>
        <dbReference type="ARBA" id="ARBA00022605"/>
    </source>
</evidence>
<evidence type="ECO:0000313" key="10">
    <source>
        <dbReference type="Proteomes" id="UP001165080"/>
    </source>
</evidence>
<evidence type="ECO:0000256" key="6">
    <source>
        <dbReference type="ARBA" id="ARBA00023154"/>
    </source>
</evidence>
<name>A0A9W6BUF0_9CHLO</name>
<dbReference type="PROSITE" id="PS01326">
    <property type="entry name" value="DAP_EPIMERASE"/>
    <property type="match status" value="1"/>
</dbReference>
<dbReference type="Gene3D" id="3.10.310.10">
    <property type="entry name" value="Diaminopimelate Epimerase, Chain A, domain 1"/>
    <property type="match status" value="2"/>
</dbReference>
<dbReference type="GO" id="GO:0008837">
    <property type="term" value="F:diaminopimelate epimerase activity"/>
    <property type="evidence" value="ECO:0007669"/>
    <property type="project" value="UniProtKB-EC"/>
</dbReference>
<gene>
    <name evidence="9" type="primary">PLEST007662</name>
    <name evidence="9" type="ORF">PLESTB_001327800</name>
</gene>
<reference evidence="9 10" key="1">
    <citation type="journal article" date="2023" name="Commun. Biol.">
        <title>Reorganization of the ancestral sex-determining regions during the evolution of trioecy in Pleodorina starrii.</title>
        <authorList>
            <person name="Takahashi K."/>
            <person name="Suzuki S."/>
            <person name="Kawai-Toyooka H."/>
            <person name="Yamamoto K."/>
            <person name="Hamaji T."/>
            <person name="Ootsuki R."/>
            <person name="Yamaguchi H."/>
            <person name="Kawachi M."/>
            <person name="Higashiyama T."/>
            <person name="Nozaki H."/>
        </authorList>
    </citation>
    <scope>NUCLEOTIDE SEQUENCE [LARGE SCALE GENOMIC DNA]</scope>
    <source>
        <strain evidence="9 10">NIES-4479</strain>
    </source>
</reference>
<dbReference type="PANTHER" id="PTHR31689">
    <property type="entry name" value="DIAMINOPIMELATE EPIMERASE, CHLOROPLASTIC"/>
    <property type="match status" value="1"/>
</dbReference>
<dbReference type="GO" id="GO:0009507">
    <property type="term" value="C:chloroplast"/>
    <property type="evidence" value="ECO:0007669"/>
    <property type="project" value="UniProtKB-SubCell"/>
</dbReference>
<dbReference type="NCBIfam" id="TIGR00652">
    <property type="entry name" value="DapF"/>
    <property type="match status" value="1"/>
</dbReference>
<comment type="caution">
    <text evidence="9">The sequence shown here is derived from an EMBL/GenBank/DDBJ whole genome shotgun (WGS) entry which is preliminary data.</text>
</comment>
<evidence type="ECO:0000256" key="2">
    <source>
        <dbReference type="ARBA" id="ARBA00005196"/>
    </source>
</evidence>
<proteinExistence type="inferred from homology"/>
<evidence type="ECO:0000256" key="4">
    <source>
        <dbReference type="ARBA" id="ARBA00013080"/>
    </source>
</evidence>
<dbReference type="InterPro" id="IPR001653">
    <property type="entry name" value="DAP_epimerase_DapF"/>
</dbReference>
<dbReference type="PANTHER" id="PTHR31689:SF0">
    <property type="entry name" value="DIAMINOPIMELATE EPIMERASE"/>
    <property type="match status" value="1"/>
</dbReference>
<dbReference type="FunFam" id="3.10.310.10:FF:000011">
    <property type="entry name" value="Diaminopimelate epimerase, chloroplastic"/>
    <property type="match status" value="1"/>
</dbReference>
<protein>
    <recommendedName>
        <fullName evidence="4">diaminopimelate epimerase</fullName>
        <ecNumber evidence="4">5.1.1.7</ecNumber>
    </recommendedName>
</protein>
<dbReference type="InterPro" id="IPR018510">
    <property type="entry name" value="DAP_epimerase_AS"/>
</dbReference>
<comment type="similarity">
    <text evidence="3">Belongs to the diaminopimelate epimerase family.</text>
</comment>
<evidence type="ECO:0000256" key="8">
    <source>
        <dbReference type="ARBA" id="ARBA00051712"/>
    </source>
</evidence>
<keyword evidence="6" id="KW-0457">Lysine biosynthesis</keyword>
<organism evidence="9 10">
    <name type="scientific">Pleodorina starrii</name>
    <dbReference type="NCBI Taxonomy" id="330485"/>
    <lineage>
        <taxon>Eukaryota</taxon>
        <taxon>Viridiplantae</taxon>
        <taxon>Chlorophyta</taxon>
        <taxon>core chlorophytes</taxon>
        <taxon>Chlorophyceae</taxon>
        <taxon>CS clade</taxon>
        <taxon>Chlamydomonadales</taxon>
        <taxon>Volvocaceae</taxon>
        <taxon>Pleodorina</taxon>
    </lineage>
</organism>
<dbReference type="GO" id="GO:0009089">
    <property type="term" value="P:lysine biosynthetic process via diaminopimelate"/>
    <property type="evidence" value="ECO:0007669"/>
    <property type="project" value="InterPro"/>
</dbReference>
<dbReference type="OrthoDB" id="4768at2759"/>
<evidence type="ECO:0000256" key="3">
    <source>
        <dbReference type="ARBA" id="ARBA00010219"/>
    </source>
</evidence>
<dbReference type="FunFam" id="3.10.310.10:FF:000009">
    <property type="entry name" value="Diaminopimelate epimerase chloroplastic"/>
    <property type="match status" value="1"/>
</dbReference>
<evidence type="ECO:0000256" key="7">
    <source>
        <dbReference type="ARBA" id="ARBA00023235"/>
    </source>
</evidence>
<comment type="catalytic activity">
    <reaction evidence="8">
        <text>(2S,6S)-2,6-diaminopimelate = meso-2,6-diaminopimelate</text>
        <dbReference type="Rhea" id="RHEA:15393"/>
        <dbReference type="ChEBI" id="CHEBI:57609"/>
        <dbReference type="ChEBI" id="CHEBI:57791"/>
        <dbReference type="EC" id="5.1.1.7"/>
    </reaction>
</comment>
<keyword evidence="5" id="KW-0028">Amino-acid biosynthesis</keyword>
<accession>A0A9W6BUF0</accession>
<evidence type="ECO:0000256" key="1">
    <source>
        <dbReference type="ARBA" id="ARBA00004229"/>
    </source>
</evidence>
<dbReference type="EMBL" id="BRXU01000021">
    <property type="protein sequence ID" value="GLC58180.1"/>
    <property type="molecule type" value="Genomic_DNA"/>
</dbReference>
<dbReference type="Pfam" id="PF01678">
    <property type="entry name" value="DAP_epimerase"/>
    <property type="match status" value="2"/>
</dbReference>